<reference evidence="4 5" key="1">
    <citation type="submission" date="2016-10" db="EMBL/GenBank/DDBJ databases">
        <title>Genome sequence of a sulfur-reducing bacterium Desulfurobacterium indicum K6013.</title>
        <authorList>
            <person name="Cao J."/>
            <person name="Shao Z."/>
            <person name="Alain K."/>
            <person name="Jebbar M."/>
        </authorList>
    </citation>
    <scope>NUCLEOTIDE SEQUENCE [LARGE SCALE GENOMIC DNA]</scope>
    <source>
        <strain evidence="4 5">K6013</strain>
    </source>
</reference>
<evidence type="ECO:0000259" key="3">
    <source>
        <dbReference type="PROSITE" id="PS50887"/>
    </source>
</evidence>
<dbReference type="AlphaFoldDB" id="A0A1R1MJA5"/>
<dbReference type="PANTHER" id="PTHR45138">
    <property type="entry name" value="REGULATORY COMPONENTS OF SENSORY TRANSDUCTION SYSTEM"/>
    <property type="match status" value="1"/>
</dbReference>
<dbReference type="STRING" id="1914305.BLW93_08450"/>
<name>A0A1R1MJA5_9BACT</name>
<gene>
    <name evidence="4" type="ORF">BLW93_08450</name>
</gene>
<dbReference type="Proteomes" id="UP000187408">
    <property type="component" value="Unassembled WGS sequence"/>
</dbReference>
<evidence type="ECO:0000256" key="2">
    <source>
        <dbReference type="ARBA" id="ARBA00034247"/>
    </source>
</evidence>
<dbReference type="EMBL" id="MOEN01000049">
    <property type="protein sequence ID" value="OMH39843.1"/>
    <property type="molecule type" value="Genomic_DNA"/>
</dbReference>
<dbReference type="GO" id="GO:0052621">
    <property type="term" value="F:diguanylate cyclase activity"/>
    <property type="evidence" value="ECO:0007669"/>
    <property type="project" value="UniProtKB-EC"/>
</dbReference>
<comment type="catalytic activity">
    <reaction evidence="2">
        <text>2 GTP = 3',3'-c-di-GMP + 2 diphosphate</text>
        <dbReference type="Rhea" id="RHEA:24898"/>
        <dbReference type="ChEBI" id="CHEBI:33019"/>
        <dbReference type="ChEBI" id="CHEBI:37565"/>
        <dbReference type="ChEBI" id="CHEBI:58805"/>
        <dbReference type="EC" id="2.7.7.65"/>
    </reaction>
</comment>
<evidence type="ECO:0000313" key="4">
    <source>
        <dbReference type="EMBL" id="OMH39843.1"/>
    </source>
</evidence>
<proteinExistence type="predicted"/>
<dbReference type="CDD" id="cd01949">
    <property type="entry name" value="GGDEF"/>
    <property type="match status" value="1"/>
</dbReference>
<dbReference type="InterPro" id="IPR043128">
    <property type="entry name" value="Rev_trsase/Diguanyl_cyclase"/>
</dbReference>
<dbReference type="InterPro" id="IPR000160">
    <property type="entry name" value="GGDEF_dom"/>
</dbReference>
<organism evidence="4 5">
    <name type="scientific">Desulfurobacterium indicum</name>
    <dbReference type="NCBI Taxonomy" id="1914305"/>
    <lineage>
        <taxon>Bacteria</taxon>
        <taxon>Pseudomonadati</taxon>
        <taxon>Aquificota</taxon>
        <taxon>Aquificia</taxon>
        <taxon>Desulfurobacteriales</taxon>
        <taxon>Desulfurobacteriaceae</taxon>
        <taxon>Desulfurobacterium</taxon>
    </lineage>
</organism>
<dbReference type="Gene3D" id="3.30.70.270">
    <property type="match status" value="1"/>
</dbReference>
<dbReference type="OrthoDB" id="9783076at2"/>
<dbReference type="Pfam" id="PF00990">
    <property type="entry name" value="GGDEF"/>
    <property type="match status" value="1"/>
</dbReference>
<dbReference type="SMART" id="SM00267">
    <property type="entry name" value="GGDEF"/>
    <property type="match status" value="1"/>
</dbReference>
<sequence>MEEKDKDIQKCPFINNCKFINYIKIENIWSKTNILFCNSNFENCHRYLRKKKKLKVPDDLWPLEDVAISEILEELGFEFKEYLNKYKNYFAAFKGSSLLKEILSKTIHSIEAIDKKHEKKFLKDFFESYYDELFLKNFNQEFFIKMIYFYEKNEIDDSLFDSIFLMYTSDLAENLYRWLATTLNEQKLQTYILSTFIKLNTLALLFIKKNQKLMHELELLHRSHVKLTEVNQELYTDPLTGIYNRRFMEDFGEDIVHRFNYLLFVDIDNFKEINDTHGHDTGDEVLKRLGKLFKNLLRNRDIIIRFGGDEFLIAIDTPTEEIAMKVANRIHKSIKETDFKYEDKKIKITVSIGVAKIGSVRYFV</sequence>
<evidence type="ECO:0000313" key="5">
    <source>
        <dbReference type="Proteomes" id="UP000187408"/>
    </source>
</evidence>
<dbReference type="InterPro" id="IPR050469">
    <property type="entry name" value="Diguanylate_Cyclase"/>
</dbReference>
<dbReference type="PROSITE" id="PS50887">
    <property type="entry name" value="GGDEF"/>
    <property type="match status" value="1"/>
</dbReference>
<keyword evidence="5" id="KW-1185">Reference proteome</keyword>
<dbReference type="PANTHER" id="PTHR45138:SF9">
    <property type="entry name" value="DIGUANYLATE CYCLASE DGCM-RELATED"/>
    <property type="match status" value="1"/>
</dbReference>
<dbReference type="EC" id="2.7.7.65" evidence="1"/>
<accession>A0A1R1MJA5</accession>
<dbReference type="NCBIfam" id="TIGR00254">
    <property type="entry name" value="GGDEF"/>
    <property type="match status" value="1"/>
</dbReference>
<protein>
    <recommendedName>
        <fullName evidence="1">diguanylate cyclase</fullName>
        <ecNumber evidence="1">2.7.7.65</ecNumber>
    </recommendedName>
</protein>
<dbReference type="InterPro" id="IPR029787">
    <property type="entry name" value="Nucleotide_cyclase"/>
</dbReference>
<dbReference type="RefSeq" id="WP_076713646.1">
    <property type="nucleotide sequence ID" value="NZ_MOEN01000049.1"/>
</dbReference>
<evidence type="ECO:0000256" key="1">
    <source>
        <dbReference type="ARBA" id="ARBA00012528"/>
    </source>
</evidence>
<dbReference type="SUPFAM" id="SSF55073">
    <property type="entry name" value="Nucleotide cyclase"/>
    <property type="match status" value="1"/>
</dbReference>
<comment type="caution">
    <text evidence="4">The sequence shown here is derived from an EMBL/GenBank/DDBJ whole genome shotgun (WGS) entry which is preliminary data.</text>
</comment>
<feature type="domain" description="GGDEF" evidence="3">
    <location>
        <begin position="258"/>
        <end position="364"/>
    </location>
</feature>